<dbReference type="EMBL" id="LVIE01000190">
    <property type="protein sequence ID" value="OHT23180.1"/>
    <property type="molecule type" value="Genomic_DNA"/>
</dbReference>
<evidence type="ECO:0000313" key="3">
    <source>
        <dbReference type="Proteomes" id="UP000179588"/>
    </source>
</evidence>
<feature type="coiled-coil region" evidence="1">
    <location>
        <begin position="67"/>
        <end position="94"/>
    </location>
</feature>
<dbReference type="AlphaFoldDB" id="A0A1S1HS50"/>
<sequence>MKIEYQQGAKAAAIFRAEQFLSKQEGLDPKIAKEYIEGVKQQYEWQGKVNDQRKSSSALSKVSTKDTQQAADALNRLEAELTRLNQGYAEGSLELAQYDAAQALGAKASPEQIALAKERAKSIWEVQAATKAATKAEEDRKNSQSNFTSLQESVSPVTAIDNQFAKQMEQINQYKQLYPQSIAEAEALRSQIEEQYRQKRMDAQWQELSKASLGYNMLTSAVDSFGGNASNVITGLVTGTMSAADAARSLGNTMLNSVVNSLVQVGVEMLKNFIIGQTMGSAAAAASAGQAALVATAWAPAAALSSLATLGANAAAANTAIAGTVGMAKGLAVAGARYNGGPVGAGQMYQVGEHGKPEIFKASTGKQYMIPGDNGRVISNKDMQGSGNGITLNIEFNDYSSGKHQFEAQASQNGDTLTVQAFLTDMQEKGPMHRSITQNTTATTRL</sequence>
<gene>
    <name evidence="2" type="ORF">A3Q29_07055</name>
</gene>
<comment type="caution">
    <text evidence="2">The sequence shown here is derived from an EMBL/GenBank/DDBJ whole genome shotgun (WGS) entry which is preliminary data.</text>
</comment>
<keyword evidence="3" id="KW-1185">Reference proteome</keyword>
<dbReference type="Proteomes" id="UP000179588">
    <property type="component" value="Unassembled WGS sequence"/>
</dbReference>
<protein>
    <submittedName>
        <fullName evidence="2">Uncharacterized protein</fullName>
    </submittedName>
</protein>
<proteinExistence type="predicted"/>
<accession>A0A1S1HS50</accession>
<keyword evidence="1" id="KW-0175">Coiled coil</keyword>
<reference evidence="2 3" key="1">
    <citation type="submission" date="2016-03" db="EMBL/GenBank/DDBJ databases">
        <title>Genome sequence of Providencia stuartii strain, isolated from the salivary glands of larval Lucilia sericata.</title>
        <authorList>
            <person name="Yuan Y."/>
            <person name="Zhang Y."/>
            <person name="Fu S."/>
            <person name="Crippen T.L."/>
            <person name="Visi D."/>
            <person name="Benbow M.E."/>
            <person name="Allen M."/>
            <person name="Tomberlin J.K."/>
            <person name="Sze S.-H."/>
            <person name="Tarone A.M."/>
        </authorList>
    </citation>
    <scope>NUCLEOTIDE SEQUENCE [LARGE SCALE GENOMIC DNA]</scope>
    <source>
        <strain evidence="2 3">Crippen</strain>
    </source>
</reference>
<evidence type="ECO:0000313" key="2">
    <source>
        <dbReference type="EMBL" id="OHT23180.1"/>
    </source>
</evidence>
<name>A0A1S1HS50_PROST</name>
<organism evidence="2 3">
    <name type="scientific">Providencia stuartii</name>
    <dbReference type="NCBI Taxonomy" id="588"/>
    <lineage>
        <taxon>Bacteria</taxon>
        <taxon>Pseudomonadati</taxon>
        <taxon>Pseudomonadota</taxon>
        <taxon>Gammaproteobacteria</taxon>
        <taxon>Enterobacterales</taxon>
        <taxon>Morganellaceae</taxon>
        <taxon>Providencia</taxon>
    </lineage>
</organism>
<evidence type="ECO:0000256" key="1">
    <source>
        <dbReference type="SAM" id="Coils"/>
    </source>
</evidence>